<sequence length="67" mass="7034">MKQSNFCVMILAAGALATFAHPSHIVCYAPGDDEGHPCPSPEAAFGCANSFPTNLSLTCRLPATRII</sequence>
<evidence type="ECO:0000256" key="1">
    <source>
        <dbReference type="SAM" id="SignalP"/>
    </source>
</evidence>
<evidence type="ECO:0000313" key="2">
    <source>
        <dbReference type="EMBL" id="AVH82281.1"/>
    </source>
</evidence>
<reference evidence="3" key="4">
    <citation type="submission" date="2018-09" db="EMBL/GenBank/DDBJ databases">
        <authorList>
            <consortium name="PulseNet: The National Subtyping Network for Foodborne Disease Surveillance"/>
            <person name="Tarr C.L."/>
            <person name="Trees E."/>
            <person name="Katz L.S."/>
            <person name="Carleton-Romer H.A."/>
            <person name="Stroika S."/>
            <person name="Kucerova Z."/>
            <person name="Roache K.F."/>
            <person name="Sabol A.L."/>
            <person name="Besser J."/>
            <person name="Gerner-Smidt P."/>
        </authorList>
    </citation>
    <scope>NUCLEOTIDE SEQUENCE [LARGE SCALE GENOMIC DNA]</scope>
    <source>
        <strain evidence="5">PNUSAS043708</strain>
        <strain evidence="3">PNUSAS052182</strain>
        <strain evidence="4">PNUSAS052603</strain>
        <strain evidence="7">PNUSAS058308</strain>
    </source>
</reference>
<reference evidence="6" key="3">
    <citation type="submission" date="2018-08" db="EMBL/GenBank/DDBJ databases">
        <authorList>
            <consortium name="GenomeTrakr network: Whole genome sequencing for foodborne pathogen traceback"/>
        </authorList>
    </citation>
    <scope>NUCLEOTIDE SEQUENCE [LARGE SCALE GENOMIC DNA]</scope>
    <source>
        <strain evidence="6">ADRDL-15-6557</strain>
    </source>
</reference>
<proteinExistence type="predicted"/>
<dbReference type="EMBL" id="CP014051">
    <property type="protein sequence ID" value="AVH82281.1"/>
    <property type="molecule type" value="Genomic_DNA"/>
</dbReference>
<feature type="signal peptide" evidence="1">
    <location>
        <begin position="1"/>
        <end position="20"/>
    </location>
</feature>
<evidence type="ECO:0000313" key="5">
    <source>
        <dbReference type="EMBL" id="EBO5704659.1"/>
    </source>
</evidence>
<dbReference type="Proteomes" id="UP000055793">
    <property type="component" value="Chromosome"/>
</dbReference>
<reference evidence="8" key="1">
    <citation type="submission" date="2015-12" db="EMBL/GenBank/DDBJ databases">
        <title>FDA database for Regulatory Grade Microbial Sequences (FDA-ARGOS): Supporting development and validation of Infectious Disease Dx tests.</title>
        <authorList>
            <person name="Pirone C."/>
            <person name="Hoffmann M."/>
            <person name="Muruvanda T."/>
            <person name="Allard M."/>
            <person name="Evans P."/>
            <person name="Tallon L."/>
            <person name="Sadzewicz L."/>
            <person name="Sengamalay N."/>
            <person name="Ott S."/>
            <person name="Godinez A."/>
            <person name="Nagaraj S."/>
            <person name="Nadendla S."/>
            <person name="Sichtig H."/>
        </authorList>
    </citation>
    <scope>NUCLEOTIDE SEQUENCE [LARGE SCALE GENOMIC DNA]</scope>
    <source>
        <strain evidence="8">LT2</strain>
    </source>
</reference>
<evidence type="ECO:0000313" key="7">
    <source>
        <dbReference type="EMBL" id="MMP89001.1"/>
    </source>
</evidence>
<dbReference type="EMBL" id="AAGIXZ010000005">
    <property type="protein sequence ID" value="EBO5704659.1"/>
    <property type="molecule type" value="Genomic_DNA"/>
</dbReference>
<name>A0A221YHI0_SALER</name>
<keyword evidence="1" id="KW-0732">Signal</keyword>
<dbReference type="Proteomes" id="UP000839587">
    <property type="component" value="Unassembled WGS sequence"/>
</dbReference>
<evidence type="ECO:0000313" key="6">
    <source>
        <dbReference type="EMBL" id="MIU18983.1"/>
    </source>
</evidence>
<reference evidence="2" key="2">
    <citation type="submission" date="2017-12" db="EMBL/GenBank/DDBJ databases">
        <title>FDA database for Regulatory Grade Microbial Sequences (FDA-ARGOS): Supporting development and validation of Infectious Disease Dx tests.</title>
        <authorList>
            <person name="Pirone C."/>
            <person name="Hoffmann M."/>
            <person name="Muruvanda T."/>
            <person name="Allard M."/>
            <person name="Evans P."/>
            <person name="Tallon L."/>
            <person name="Sadzewicz L."/>
            <person name="Sengamalay N."/>
            <person name="Ott S."/>
            <person name="Godinez A."/>
            <person name="Nagaraj S."/>
            <person name="Vavikolanu K."/>
            <person name="Aluvathingal J."/>
            <person name="Nadendla S."/>
            <person name="Sichtig H."/>
        </authorList>
    </citation>
    <scope>NUCLEOTIDE SEQUENCE</scope>
    <source>
        <strain evidence="2">LT2</strain>
    </source>
</reference>
<organism evidence="6">
    <name type="scientific">Salmonella enterica</name>
    <name type="common">Salmonella choleraesuis</name>
    <dbReference type="NCBI Taxonomy" id="28901"/>
    <lineage>
        <taxon>Bacteria</taxon>
        <taxon>Pseudomonadati</taxon>
        <taxon>Pseudomonadota</taxon>
        <taxon>Gammaproteobacteria</taxon>
        <taxon>Enterobacterales</taxon>
        <taxon>Enterobacteriaceae</taxon>
        <taxon>Salmonella</taxon>
    </lineage>
</organism>
<evidence type="ECO:0000313" key="4">
    <source>
        <dbReference type="EMBL" id="EBN9542613.1"/>
    </source>
</evidence>
<dbReference type="Proteomes" id="UP000839511">
    <property type="component" value="Unassembled WGS sequence"/>
</dbReference>
<dbReference type="EMBL" id="RSTN01000003">
    <property type="protein sequence ID" value="MIU18983.1"/>
    <property type="molecule type" value="Genomic_DNA"/>
</dbReference>
<protein>
    <submittedName>
        <fullName evidence="6">Uncharacterized protein</fullName>
    </submittedName>
</protein>
<accession>A0A221YHI0</accession>
<dbReference type="AlphaFoldDB" id="A0A221YHI0"/>
<dbReference type="Proteomes" id="UP000839922">
    <property type="component" value="Unassembled WGS sequence"/>
</dbReference>
<dbReference type="EMBL" id="AAGHGY010000020">
    <property type="protein sequence ID" value="EBN9542613.1"/>
    <property type="molecule type" value="Genomic_DNA"/>
</dbReference>
<evidence type="ECO:0000313" key="3">
    <source>
        <dbReference type="EMBL" id="EBM7375377.1"/>
    </source>
</evidence>
<dbReference type="EMBL" id="RVYY01000018">
    <property type="protein sequence ID" value="MMP89001.1"/>
    <property type="molecule type" value="Genomic_DNA"/>
</dbReference>
<dbReference type="EMBL" id="AAGDOF010000023">
    <property type="protein sequence ID" value="EBM7375377.1"/>
    <property type="molecule type" value="Genomic_DNA"/>
</dbReference>
<gene>
    <name evidence="2" type="ORF">AL463_25080</name>
    <name evidence="6" type="ORF">ASQ14_04655</name>
    <name evidence="3" type="ORF">D3346_12645</name>
    <name evidence="4" type="ORF">D3Q81_18755</name>
    <name evidence="5" type="ORF">DSQ24_12650</name>
    <name evidence="7" type="ORF">EAW95_13335</name>
</gene>
<evidence type="ECO:0000313" key="8">
    <source>
        <dbReference type="Proteomes" id="UP000055793"/>
    </source>
</evidence>
<feature type="chain" id="PRO_5014551022" evidence="1">
    <location>
        <begin position="21"/>
        <end position="67"/>
    </location>
</feature>
<dbReference type="Proteomes" id="UP000885410">
    <property type="component" value="Unassembled WGS sequence"/>
</dbReference>
<dbReference type="Proteomes" id="UP000839925">
    <property type="component" value="Unassembled WGS sequence"/>
</dbReference>